<dbReference type="OrthoDB" id="3936150at2759"/>
<evidence type="ECO:0000313" key="7">
    <source>
        <dbReference type="Proteomes" id="UP001149074"/>
    </source>
</evidence>
<dbReference type="Proteomes" id="UP001149074">
    <property type="component" value="Unassembled WGS sequence"/>
</dbReference>
<evidence type="ECO:0000256" key="4">
    <source>
        <dbReference type="ARBA" id="ARBA00022989"/>
    </source>
</evidence>
<name>A0A9W9FPZ4_9EURO</name>
<keyword evidence="2" id="KW-0813">Transport</keyword>
<sequence length="168" mass="17996">MYAGLVIGASVWPMTADFTGRRLTLNVTLLISAIGGMVGTGAPNFFSISLFCAVVALGTDGNQPVVSAIPPRTYAATHQYLLTMQSGFWSLGQAVAGLIAWTVPFKITLTGRILTGHTENDRHVTDVIQNIAERNGTTTWLTTDQSIPSQRVCKSLTPTSRGAHPHQQ</sequence>
<dbReference type="GeneID" id="81356231"/>
<gene>
    <name evidence="6" type="ORF">N7532_004758</name>
</gene>
<dbReference type="SUPFAM" id="SSF103473">
    <property type="entry name" value="MFS general substrate transporter"/>
    <property type="match status" value="1"/>
</dbReference>
<proteinExistence type="predicted"/>
<evidence type="ECO:0000256" key="3">
    <source>
        <dbReference type="ARBA" id="ARBA00022692"/>
    </source>
</evidence>
<evidence type="ECO:0000256" key="2">
    <source>
        <dbReference type="ARBA" id="ARBA00022448"/>
    </source>
</evidence>
<dbReference type="GO" id="GO:0016020">
    <property type="term" value="C:membrane"/>
    <property type="evidence" value="ECO:0007669"/>
    <property type="project" value="UniProtKB-SubCell"/>
</dbReference>
<comment type="subcellular location">
    <subcellularLocation>
        <location evidence="1">Membrane</location>
        <topology evidence="1">Multi-pass membrane protein</topology>
    </subcellularLocation>
</comment>
<dbReference type="RefSeq" id="XP_056477609.1">
    <property type="nucleotide sequence ID" value="XM_056617252.1"/>
</dbReference>
<evidence type="ECO:0000256" key="5">
    <source>
        <dbReference type="ARBA" id="ARBA00023136"/>
    </source>
</evidence>
<dbReference type="InterPro" id="IPR036259">
    <property type="entry name" value="MFS_trans_sf"/>
</dbReference>
<dbReference type="PANTHER" id="PTHR23511">
    <property type="entry name" value="SYNAPTIC VESICLE GLYCOPROTEIN 2"/>
    <property type="match status" value="1"/>
</dbReference>
<accession>A0A9W9FPZ4</accession>
<dbReference type="Gene3D" id="1.20.1250.20">
    <property type="entry name" value="MFS general substrate transporter like domains"/>
    <property type="match status" value="1"/>
</dbReference>
<reference evidence="6" key="2">
    <citation type="journal article" date="2023" name="IMA Fungus">
        <title>Comparative genomic study of the Penicillium genus elucidates a diverse pangenome and 15 lateral gene transfer events.</title>
        <authorList>
            <person name="Petersen C."/>
            <person name="Sorensen T."/>
            <person name="Nielsen M.R."/>
            <person name="Sondergaard T.E."/>
            <person name="Sorensen J.L."/>
            <person name="Fitzpatrick D.A."/>
            <person name="Frisvad J.C."/>
            <person name="Nielsen K.L."/>
        </authorList>
    </citation>
    <scope>NUCLEOTIDE SEQUENCE</scope>
    <source>
        <strain evidence="6">IBT 30761</strain>
    </source>
</reference>
<protein>
    <submittedName>
        <fullName evidence="6">MFS general substrate transporter</fullName>
    </submittedName>
</protein>
<keyword evidence="5" id="KW-0472">Membrane</keyword>
<keyword evidence="3" id="KW-0812">Transmembrane</keyword>
<organism evidence="6 7">
    <name type="scientific">Penicillium argentinense</name>
    <dbReference type="NCBI Taxonomy" id="1131581"/>
    <lineage>
        <taxon>Eukaryota</taxon>
        <taxon>Fungi</taxon>
        <taxon>Dikarya</taxon>
        <taxon>Ascomycota</taxon>
        <taxon>Pezizomycotina</taxon>
        <taxon>Eurotiomycetes</taxon>
        <taxon>Eurotiomycetidae</taxon>
        <taxon>Eurotiales</taxon>
        <taxon>Aspergillaceae</taxon>
        <taxon>Penicillium</taxon>
    </lineage>
</organism>
<dbReference type="PANTHER" id="PTHR23511:SF5">
    <property type="entry name" value="MAJOR FACILITATOR-TYPE TRANSPORTER HXNZ-RELATED"/>
    <property type="match status" value="1"/>
</dbReference>
<evidence type="ECO:0000256" key="1">
    <source>
        <dbReference type="ARBA" id="ARBA00004141"/>
    </source>
</evidence>
<evidence type="ECO:0000313" key="6">
    <source>
        <dbReference type="EMBL" id="KAJ5104229.1"/>
    </source>
</evidence>
<keyword evidence="4" id="KW-1133">Transmembrane helix</keyword>
<keyword evidence="7" id="KW-1185">Reference proteome</keyword>
<dbReference type="AlphaFoldDB" id="A0A9W9FPZ4"/>
<comment type="caution">
    <text evidence="6">The sequence shown here is derived from an EMBL/GenBank/DDBJ whole genome shotgun (WGS) entry which is preliminary data.</text>
</comment>
<dbReference type="EMBL" id="JAPQKI010000004">
    <property type="protein sequence ID" value="KAJ5104229.1"/>
    <property type="molecule type" value="Genomic_DNA"/>
</dbReference>
<reference evidence="6" key="1">
    <citation type="submission" date="2022-11" db="EMBL/GenBank/DDBJ databases">
        <authorList>
            <person name="Petersen C."/>
        </authorList>
    </citation>
    <scope>NUCLEOTIDE SEQUENCE</scope>
    <source>
        <strain evidence="6">IBT 30761</strain>
    </source>
</reference>